<evidence type="ECO:0000313" key="2">
    <source>
        <dbReference type="Proteomes" id="UP000027616"/>
    </source>
</evidence>
<gene>
    <name evidence="1" type="ORF">BN938_2110</name>
</gene>
<evidence type="ECO:0000313" key="1">
    <source>
        <dbReference type="EMBL" id="CDN32183.1"/>
    </source>
</evidence>
<name>A0A060RDF8_9BACT</name>
<dbReference type="KEGG" id="rbc:BN938_2110"/>
<keyword evidence="2" id="KW-1185">Reference proteome</keyword>
<accession>A0A060RDF8</accession>
<organism evidence="1 2">
    <name type="scientific">Mucinivorans hirudinis</name>
    <dbReference type="NCBI Taxonomy" id="1433126"/>
    <lineage>
        <taxon>Bacteria</taxon>
        <taxon>Pseudomonadati</taxon>
        <taxon>Bacteroidota</taxon>
        <taxon>Bacteroidia</taxon>
        <taxon>Bacteroidales</taxon>
        <taxon>Rikenellaceae</taxon>
        <taxon>Mucinivorans</taxon>
    </lineage>
</organism>
<sequence>MGIIIVRESPKVGTTLILPYKNSINLAASARAPFTLKVTIAP</sequence>
<dbReference type="AlphaFoldDB" id="A0A060RDF8"/>
<reference evidence="1 2" key="1">
    <citation type="journal article" date="2015" name="Genome Announc.">
        <title>Complete Genome Sequence of the Novel Leech Symbiont Mucinivorans hirudinis M3T.</title>
        <authorList>
            <person name="Nelson M.C."/>
            <person name="Bomar L."/>
            <person name="Graf J."/>
        </authorList>
    </citation>
    <scope>NUCLEOTIDE SEQUENCE [LARGE SCALE GENOMIC DNA]</scope>
    <source>
        <strain evidence="2">M3</strain>
    </source>
</reference>
<protein>
    <submittedName>
        <fullName evidence="1">Uncharacterized protein</fullName>
    </submittedName>
</protein>
<proteinExistence type="predicted"/>
<dbReference type="HOGENOM" id="CLU_3254259_0_0_10"/>
<dbReference type="EMBL" id="HG934468">
    <property type="protein sequence ID" value="CDN32183.1"/>
    <property type="molecule type" value="Genomic_DNA"/>
</dbReference>
<dbReference type="Proteomes" id="UP000027616">
    <property type="component" value="Chromosome I"/>
</dbReference>